<dbReference type="PANTHER" id="PTHR43081">
    <property type="entry name" value="ADENYLATE CYCLASE, TERMINAL-DIFFERENTIATION SPECIFIC-RELATED"/>
    <property type="match status" value="1"/>
</dbReference>
<dbReference type="Gene3D" id="3.30.450.20">
    <property type="entry name" value="PAS domain"/>
    <property type="match status" value="1"/>
</dbReference>
<dbReference type="CDD" id="cd06225">
    <property type="entry name" value="HAMP"/>
    <property type="match status" value="1"/>
</dbReference>
<dbReference type="CDD" id="cd12912">
    <property type="entry name" value="PDC2_MCP_like"/>
    <property type="match status" value="1"/>
</dbReference>
<dbReference type="SUPFAM" id="SSF55073">
    <property type="entry name" value="Nucleotide cyclase"/>
    <property type="match status" value="1"/>
</dbReference>
<accession>A0A932MNT7</accession>
<dbReference type="CDD" id="cd07302">
    <property type="entry name" value="CHD"/>
    <property type="match status" value="1"/>
</dbReference>
<organism evidence="9 10">
    <name type="scientific">Tectimicrobiota bacterium</name>
    <dbReference type="NCBI Taxonomy" id="2528274"/>
    <lineage>
        <taxon>Bacteria</taxon>
        <taxon>Pseudomonadati</taxon>
        <taxon>Nitrospinota/Tectimicrobiota group</taxon>
        <taxon>Candidatus Tectimicrobiota</taxon>
    </lineage>
</organism>
<sequence>MTEGGGRRRRLVRDYYLISVLLIGGGLITSGLVELFFRYFENRDQIALFQREVASGAAFKIEQFVHEIERTMKGITKSREIVTKGISPEFQFELRKLLLISPPVTDALALDESGFGRVEVSRLRTVPPGQRRDLSASPAFRQAKQGKSYFGPVYFVRGSEPYMTIAMPIERFAGEVIGVLQAEVNLKYIWDVISGVRLGKAGYAYAVTRSGDLVAHPDISLVLQRRSLAGIPQAREAFAEGGPGGAGPRGAKGVNLQGASVFSSSARIPGLDWAVIVEQPVEEAYERLYASLLRTSGLLLLGLGTALLASVFVARRVVRPLGRLREGVEKIGAGDFGYRIELKTGDEIEALAEEFNKMGAALQEALSDKVRREVEEAERVNRMKRYLSPQIAEAVLKSGGEDPFRVRRREVTVIFLDLRGFTNFSDSTEPEEVFEFLRGYHGEMGRLIFKYEGTTERFAGDGIMVFFNDPIPQEDHTDRAVQMALEMQARVRELRPGWLRRGYDLDLGVGLAAGYATLGTVGFEGRMDYAAIGNVTNLAARLSSEAKGGQILTNQRTLGRVEDRAEAEPVGELQLKGLTRPVPTFNIVRWKAAQKVV</sequence>
<comment type="caution">
    <text evidence="9">The sequence shown here is derived from an EMBL/GenBank/DDBJ whole genome shotgun (WGS) entry which is preliminary data.</text>
</comment>
<dbReference type="InterPro" id="IPR003660">
    <property type="entry name" value="HAMP_dom"/>
</dbReference>
<dbReference type="AlphaFoldDB" id="A0A932MNT7"/>
<gene>
    <name evidence="9" type="ORF">HYZ11_10035</name>
</gene>
<dbReference type="CDD" id="cd18773">
    <property type="entry name" value="PDC1_HK_sensor"/>
    <property type="match status" value="1"/>
</dbReference>
<proteinExistence type="predicted"/>
<dbReference type="PANTHER" id="PTHR43081:SF20">
    <property type="entry name" value="TWO-COMPONENT RESPONSE REGULATOR"/>
    <property type="match status" value="1"/>
</dbReference>
<protein>
    <submittedName>
        <fullName evidence="9">HAMP domain-containing protein</fullName>
    </submittedName>
</protein>
<evidence type="ECO:0000256" key="5">
    <source>
        <dbReference type="ARBA" id="ARBA00023136"/>
    </source>
</evidence>
<evidence type="ECO:0000256" key="6">
    <source>
        <dbReference type="SAM" id="Phobius"/>
    </source>
</evidence>
<keyword evidence="3 6" id="KW-0812">Transmembrane</keyword>
<dbReference type="InterPro" id="IPR050697">
    <property type="entry name" value="Adenylyl/Guanylyl_Cyclase_3/4"/>
</dbReference>
<dbReference type="Pfam" id="PF02743">
    <property type="entry name" value="dCache_1"/>
    <property type="match status" value="1"/>
</dbReference>
<dbReference type="GO" id="GO:0006171">
    <property type="term" value="P:cAMP biosynthetic process"/>
    <property type="evidence" value="ECO:0007669"/>
    <property type="project" value="TreeGrafter"/>
</dbReference>
<evidence type="ECO:0000256" key="3">
    <source>
        <dbReference type="ARBA" id="ARBA00022692"/>
    </source>
</evidence>
<dbReference type="GO" id="GO:0004016">
    <property type="term" value="F:adenylate cyclase activity"/>
    <property type="evidence" value="ECO:0007669"/>
    <property type="project" value="UniProtKB-ARBA"/>
</dbReference>
<feature type="domain" description="Guanylate cyclase" evidence="7">
    <location>
        <begin position="412"/>
        <end position="543"/>
    </location>
</feature>
<dbReference type="SUPFAM" id="SSF103190">
    <property type="entry name" value="Sensory domain-like"/>
    <property type="match status" value="1"/>
</dbReference>
<dbReference type="InterPro" id="IPR001054">
    <property type="entry name" value="A/G_cyclase"/>
</dbReference>
<evidence type="ECO:0000256" key="4">
    <source>
        <dbReference type="ARBA" id="ARBA00022989"/>
    </source>
</evidence>
<feature type="domain" description="HAMP" evidence="8">
    <location>
        <begin position="315"/>
        <end position="367"/>
    </location>
</feature>
<reference evidence="9" key="1">
    <citation type="submission" date="2020-07" db="EMBL/GenBank/DDBJ databases">
        <title>Huge and variable diversity of episymbiotic CPR bacteria and DPANN archaea in groundwater ecosystems.</title>
        <authorList>
            <person name="He C.Y."/>
            <person name="Keren R."/>
            <person name="Whittaker M."/>
            <person name="Farag I.F."/>
            <person name="Doudna J."/>
            <person name="Cate J.H.D."/>
            <person name="Banfield J.F."/>
        </authorList>
    </citation>
    <scope>NUCLEOTIDE SEQUENCE</scope>
    <source>
        <strain evidence="9">NC_groundwater_763_Ag_S-0.2um_68_21</strain>
    </source>
</reference>
<dbReference type="EMBL" id="JACPUR010000021">
    <property type="protein sequence ID" value="MBI3127932.1"/>
    <property type="molecule type" value="Genomic_DNA"/>
</dbReference>
<comment type="subcellular location">
    <subcellularLocation>
        <location evidence="1">Cell membrane</location>
        <topology evidence="1">Multi-pass membrane protein</topology>
    </subcellularLocation>
</comment>
<dbReference type="InterPro" id="IPR029787">
    <property type="entry name" value="Nucleotide_cyclase"/>
</dbReference>
<dbReference type="InterPro" id="IPR033479">
    <property type="entry name" value="dCache_1"/>
</dbReference>
<feature type="transmembrane region" description="Helical" evidence="6">
    <location>
        <begin position="297"/>
        <end position="314"/>
    </location>
</feature>
<dbReference type="SMART" id="SM00304">
    <property type="entry name" value="HAMP"/>
    <property type="match status" value="1"/>
</dbReference>
<keyword evidence="2" id="KW-1003">Cell membrane</keyword>
<dbReference type="Proteomes" id="UP000782312">
    <property type="component" value="Unassembled WGS sequence"/>
</dbReference>
<keyword evidence="4 6" id="KW-1133">Transmembrane helix</keyword>
<keyword evidence="5 6" id="KW-0472">Membrane</keyword>
<dbReference type="Gene3D" id="6.10.340.10">
    <property type="match status" value="1"/>
</dbReference>
<dbReference type="InterPro" id="IPR029151">
    <property type="entry name" value="Sensor-like_sf"/>
</dbReference>
<dbReference type="GO" id="GO:0005886">
    <property type="term" value="C:plasma membrane"/>
    <property type="evidence" value="ECO:0007669"/>
    <property type="project" value="UniProtKB-SubCell"/>
</dbReference>
<dbReference type="PROSITE" id="PS50125">
    <property type="entry name" value="GUANYLATE_CYCLASE_2"/>
    <property type="match status" value="1"/>
</dbReference>
<dbReference type="Gene3D" id="3.30.70.1230">
    <property type="entry name" value="Nucleotide cyclase"/>
    <property type="match status" value="1"/>
</dbReference>
<evidence type="ECO:0000313" key="9">
    <source>
        <dbReference type="EMBL" id="MBI3127932.1"/>
    </source>
</evidence>
<evidence type="ECO:0000313" key="10">
    <source>
        <dbReference type="Proteomes" id="UP000782312"/>
    </source>
</evidence>
<dbReference type="PROSITE" id="PS50885">
    <property type="entry name" value="HAMP"/>
    <property type="match status" value="1"/>
</dbReference>
<evidence type="ECO:0000256" key="1">
    <source>
        <dbReference type="ARBA" id="ARBA00004651"/>
    </source>
</evidence>
<feature type="transmembrane region" description="Helical" evidence="6">
    <location>
        <begin position="15"/>
        <end position="37"/>
    </location>
</feature>
<dbReference type="Pfam" id="PF00211">
    <property type="entry name" value="Guanylate_cyc"/>
    <property type="match status" value="1"/>
</dbReference>
<evidence type="ECO:0000259" key="7">
    <source>
        <dbReference type="PROSITE" id="PS50125"/>
    </source>
</evidence>
<name>A0A932MNT7_UNCTE</name>
<evidence type="ECO:0000256" key="2">
    <source>
        <dbReference type="ARBA" id="ARBA00022475"/>
    </source>
</evidence>
<evidence type="ECO:0000259" key="8">
    <source>
        <dbReference type="PROSITE" id="PS50885"/>
    </source>
</evidence>
<dbReference type="SUPFAM" id="SSF158472">
    <property type="entry name" value="HAMP domain-like"/>
    <property type="match status" value="1"/>
</dbReference>
<dbReference type="GO" id="GO:0035556">
    <property type="term" value="P:intracellular signal transduction"/>
    <property type="evidence" value="ECO:0007669"/>
    <property type="project" value="InterPro"/>
</dbReference>
<dbReference type="SMART" id="SM00044">
    <property type="entry name" value="CYCc"/>
    <property type="match status" value="1"/>
</dbReference>
<dbReference type="Pfam" id="PF00672">
    <property type="entry name" value="HAMP"/>
    <property type="match status" value="1"/>
</dbReference>